<keyword evidence="2" id="KW-0472">Membrane</keyword>
<dbReference type="InParanoid" id="A0A5J5ED97"/>
<feature type="region of interest" description="Disordered" evidence="1">
    <location>
        <begin position="79"/>
        <end position="151"/>
    </location>
</feature>
<protein>
    <submittedName>
        <fullName evidence="3">Uncharacterized protein</fullName>
    </submittedName>
</protein>
<evidence type="ECO:0000313" key="4">
    <source>
        <dbReference type="Proteomes" id="UP000326924"/>
    </source>
</evidence>
<feature type="compositionally biased region" description="Polar residues" evidence="1">
    <location>
        <begin position="133"/>
        <end position="143"/>
    </location>
</feature>
<feature type="transmembrane region" description="Helical" evidence="2">
    <location>
        <begin position="39"/>
        <end position="60"/>
    </location>
</feature>
<reference evidence="3 4" key="1">
    <citation type="submission" date="2019-09" db="EMBL/GenBank/DDBJ databases">
        <title>Draft genome of the ectomycorrhizal ascomycete Sphaerosporella brunnea.</title>
        <authorList>
            <consortium name="DOE Joint Genome Institute"/>
            <person name="Benucci G.M."/>
            <person name="Marozzi G."/>
            <person name="Antonielli L."/>
            <person name="Sanchez S."/>
            <person name="Marco P."/>
            <person name="Wang X."/>
            <person name="Falini L.B."/>
            <person name="Barry K."/>
            <person name="Haridas S."/>
            <person name="Lipzen A."/>
            <person name="Labutti K."/>
            <person name="Grigoriev I.V."/>
            <person name="Murat C."/>
            <person name="Martin F."/>
            <person name="Albertini E."/>
            <person name="Donnini D."/>
            <person name="Bonito G."/>
        </authorList>
    </citation>
    <scope>NUCLEOTIDE SEQUENCE [LARGE SCALE GENOMIC DNA]</scope>
    <source>
        <strain evidence="3 4">Sb_GMNB300</strain>
    </source>
</reference>
<proteinExistence type="predicted"/>
<feature type="compositionally biased region" description="Basic residues" evidence="1">
    <location>
        <begin position="113"/>
        <end position="123"/>
    </location>
</feature>
<keyword evidence="2" id="KW-1133">Transmembrane helix</keyword>
<comment type="caution">
    <text evidence="3">The sequence shown here is derived from an EMBL/GenBank/DDBJ whole genome shotgun (WGS) entry which is preliminary data.</text>
</comment>
<dbReference type="Proteomes" id="UP000326924">
    <property type="component" value="Unassembled WGS sequence"/>
</dbReference>
<evidence type="ECO:0000256" key="2">
    <source>
        <dbReference type="SAM" id="Phobius"/>
    </source>
</evidence>
<name>A0A5J5ED97_9PEZI</name>
<feature type="compositionally biased region" description="Low complexity" evidence="1">
    <location>
        <begin position="79"/>
        <end position="88"/>
    </location>
</feature>
<evidence type="ECO:0000313" key="3">
    <source>
        <dbReference type="EMBL" id="KAA8892728.1"/>
    </source>
</evidence>
<dbReference type="AlphaFoldDB" id="A0A5J5ED97"/>
<accession>A0A5J5ED97</accession>
<evidence type="ECO:0000256" key="1">
    <source>
        <dbReference type="SAM" id="MobiDB-lite"/>
    </source>
</evidence>
<keyword evidence="4" id="KW-1185">Reference proteome</keyword>
<dbReference type="EMBL" id="VXIS01000615">
    <property type="protein sequence ID" value="KAA8892728.1"/>
    <property type="molecule type" value="Genomic_DNA"/>
</dbReference>
<gene>
    <name evidence="3" type="ORF">FN846DRAFT_1009741</name>
</gene>
<sequence length="151" mass="16951">MVLWEVGVTHTSYLAIKTSTFFIDSSRNRLHPYHLQPTLVLVLLRLFLSFFPSAFLLVFYPEITVSFLRSIFTGRAAAADAGDTSRTAPATPPRLAQTTQAAVSSPPMIMSKKPWKRKRKRKSKESMHHLGNANAQIPTSTENDNPRKAPR</sequence>
<keyword evidence="2" id="KW-0812">Transmembrane</keyword>
<organism evidence="3 4">
    <name type="scientific">Sphaerosporella brunnea</name>
    <dbReference type="NCBI Taxonomy" id="1250544"/>
    <lineage>
        <taxon>Eukaryota</taxon>
        <taxon>Fungi</taxon>
        <taxon>Dikarya</taxon>
        <taxon>Ascomycota</taxon>
        <taxon>Pezizomycotina</taxon>
        <taxon>Pezizomycetes</taxon>
        <taxon>Pezizales</taxon>
        <taxon>Pyronemataceae</taxon>
        <taxon>Sphaerosporella</taxon>
    </lineage>
</organism>